<feature type="domain" description="HTH luxR-type" evidence="1">
    <location>
        <begin position="164"/>
        <end position="229"/>
    </location>
</feature>
<dbReference type="SUPFAM" id="SSF46894">
    <property type="entry name" value="C-terminal effector domain of the bipartite response regulators"/>
    <property type="match status" value="1"/>
</dbReference>
<dbReference type="PROSITE" id="PS50043">
    <property type="entry name" value="HTH_LUXR_2"/>
    <property type="match status" value="1"/>
</dbReference>
<dbReference type="PRINTS" id="PR00038">
    <property type="entry name" value="HTHLUXR"/>
</dbReference>
<protein>
    <submittedName>
        <fullName evidence="2">LuxR C-terminal-related transcriptional regulator</fullName>
    </submittedName>
</protein>
<name>A0ABW2WJZ9_9ACTN</name>
<dbReference type="InterPro" id="IPR000792">
    <property type="entry name" value="Tscrpt_reg_LuxR_C"/>
</dbReference>
<dbReference type="InterPro" id="IPR016032">
    <property type="entry name" value="Sig_transdc_resp-reg_C-effctor"/>
</dbReference>
<reference evidence="3" key="1">
    <citation type="journal article" date="2019" name="Int. J. Syst. Evol. Microbiol.">
        <title>The Global Catalogue of Microorganisms (GCM) 10K type strain sequencing project: providing services to taxonomists for standard genome sequencing and annotation.</title>
        <authorList>
            <consortium name="The Broad Institute Genomics Platform"/>
            <consortium name="The Broad Institute Genome Sequencing Center for Infectious Disease"/>
            <person name="Wu L."/>
            <person name="Ma J."/>
        </authorList>
    </citation>
    <scope>NUCLEOTIDE SEQUENCE [LARGE SCALE GENOMIC DNA]</scope>
    <source>
        <strain evidence="3">CGMCC 4.7400</strain>
    </source>
</reference>
<evidence type="ECO:0000313" key="3">
    <source>
        <dbReference type="Proteomes" id="UP001597023"/>
    </source>
</evidence>
<dbReference type="InterPro" id="IPR051015">
    <property type="entry name" value="EvgA-like"/>
</dbReference>
<sequence>MSEQALHHHDVTSAPRDHRTAPHTLDVAVYHEDAVIRCGLMTLLHSVSEVGSVYALDERDLVRDVLTRRQPDIVVLPAAFEAGPLQEVLELTRGAGVKVLLTLPTAARECVRRAGRLNVDGFLLESGLTEESLTHAVRAVACGEMPVPPSLVRELMSEATSGGRRDRGPQLTPREEAALTLLVHGMSNKQIAHRLGISENGAKRHVSNVLAKLNCPNRTVAAVIAVKDGLIPAPAPSAAVL</sequence>
<organism evidence="2 3">
    <name type="scientific">Streptomyces flavalbus</name>
    <dbReference type="NCBI Taxonomy" id="2665155"/>
    <lineage>
        <taxon>Bacteria</taxon>
        <taxon>Bacillati</taxon>
        <taxon>Actinomycetota</taxon>
        <taxon>Actinomycetes</taxon>
        <taxon>Kitasatosporales</taxon>
        <taxon>Streptomycetaceae</taxon>
        <taxon>Streptomyces</taxon>
    </lineage>
</organism>
<dbReference type="Gene3D" id="3.40.50.2300">
    <property type="match status" value="1"/>
</dbReference>
<dbReference type="PANTHER" id="PTHR45566:SF2">
    <property type="entry name" value="NARL SUBFAMILY"/>
    <property type="match status" value="1"/>
</dbReference>
<proteinExistence type="predicted"/>
<dbReference type="RefSeq" id="WP_381617357.1">
    <property type="nucleotide sequence ID" value="NZ_JBHTEB010000001.1"/>
</dbReference>
<dbReference type="CDD" id="cd06170">
    <property type="entry name" value="LuxR_C_like"/>
    <property type="match status" value="1"/>
</dbReference>
<dbReference type="Proteomes" id="UP001597023">
    <property type="component" value="Unassembled WGS sequence"/>
</dbReference>
<accession>A0ABW2WJZ9</accession>
<comment type="caution">
    <text evidence="2">The sequence shown here is derived from an EMBL/GenBank/DDBJ whole genome shotgun (WGS) entry which is preliminary data.</text>
</comment>
<evidence type="ECO:0000313" key="2">
    <source>
        <dbReference type="EMBL" id="MFD0319159.1"/>
    </source>
</evidence>
<evidence type="ECO:0000259" key="1">
    <source>
        <dbReference type="PROSITE" id="PS50043"/>
    </source>
</evidence>
<dbReference type="EMBL" id="JBHTEB010000001">
    <property type="protein sequence ID" value="MFD0319159.1"/>
    <property type="molecule type" value="Genomic_DNA"/>
</dbReference>
<gene>
    <name evidence="2" type="ORF">ACFQZ6_34080</name>
</gene>
<dbReference type="SMART" id="SM00421">
    <property type="entry name" value="HTH_LUXR"/>
    <property type="match status" value="1"/>
</dbReference>
<keyword evidence="3" id="KW-1185">Reference proteome</keyword>
<dbReference type="PANTHER" id="PTHR45566">
    <property type="entry name" value="HTH-TYPE TRANSCRIPTIONAL REGULATOR YHJB-RELATED"/>
    <property type="match status" value="1"/>
</dbReference>
<dbReference type="Pfam" id="PF00196">
    <property type="entry name" value="GerE"/>
    <property type="match status" value="1"/>
</dbReference>